<name>A0ABW4J563_9LACO</name>
<dbReference type="Gene3D" id="3.40.1190.20">
    <property type="match status" value="1"/>
</dbReference>
<keyword evidence="3" id="KW-0547">Nucleotide-binding</keyword>
<dbReference type="EMBL" id="JBHTOP010000004">
    <property type="protein sequence ID" value="MFD1671085.1"/>
    <property type="molecule type" value="Genomic_DNA"/>
</dbReference>
<sequence length="278" mass="30038">MTKDTSQQPAQPFLIGEDLSALGRISLGAALPIFAKTNIPTALAPTTLLSAQTEGFGTVESQSLLTWLPELFAHWQRQNINLSGALVGYLGSEALINLFEAYLSQQNLPIVLIDPVMGDSGKLYPNINAANVTAMSALIQTATVITPNLTEAQFLTGRPGTTTVTTAELQAIFHDLTLLTHNKAQIVITGIPYEAQISTVWQKGSQLQQLQQPKLSGHFYGSGDTFAAILACQLYAKVPFDQAVKRACDLTYVALKQTADSHIQRRFGLQLSALLTQL</sequence>
<protein>
    <recommendedName>
        <fullName evidence="1">pyridoxal kinase</fullName>
        <ecNumber evidence="1">2.7.1.35</ecNumber>
    </recommendedName>
</protein>
<dbReference type="GO" id="GO:0016301">
    <property type="term" value="F:kinase activity"/>
    <property type="evidence" value="ECO:0007669"/>
    <property type="project" value="UniProtKB-KW"/>
</dbReference>
<dbReference type="InterPro" id="IPR029056">
    <property type="entry name" value="Ribokinase-like"/>
</dbReference>
<dbReference type="EC" id="2.7.1.35" evidence="1"/>
<dbReference type="InterPro" id="IPR013749">
    <property type="entry name" value="PM/HMP-P_kinase-1"/>
</dbReference>
<dbReference type="RefSeq" id="WP_125714942.1">
    <property type="nucleotide sequence ID" value="NZ_JBHTOP010000004.1"/>
</dbReference>
<evidence type="ECO:0000259" key="6">
    <source>
        <dbReference type="Pfam" id="PF08543"/>
    </source>
</evidence>
<keyword evidence="4 7" id="KW-0418">Kinase</keyword>
<keyword evidence="8" id="KW-1185">Reference proteome</keyword>
<keyword evidence="2" id="KW-0808">Transferase</keyword>
<dbReference type="PANTHER" id="PTHR10534">
    <property type="entry name" value="PYRIDOXAL KINASE"/>
    <property type="match status" value="1"/>
</dbReference>
<dbReference type="Proteomes" id="UP001597267">
    <property type="component" value="Unassembled WGS sequence"/>
</dbReference>
<organism evidence="7 8">
    <name type="scientific">Agrilactobacillus yilanensis</name>
    <dbReference type="NCBI Taxonomy" id="2485997"/>
    <lineage>
        <taxon>Bacteria</taxon>
        <taxon>Bacillati</taxon>
        <taxon>Bacillota</taxon>
        <taxon>Bacilli</taxon>
        <taxon>Lactobacillales</taxon>
        <taxon>Lactobacillaceae</taxon>
        <taxon>Agrilactobacillus</taxon>
    </lineage>
</organism>
<dbReference type="SUPFAM" id="SSF53613">
    <property type="entry name" value="Ribokinase-like"/>
    <property type="match status" value="1"/>
</dbReference>
<evidence type="ECO:0000256" key="3">
    <source>
        <dbReference type="ARBA" id="ARBA00022741"/>
    </source>
</evidence>
<gene>
    <name evidence="7" type="ORF">ACFQ5M_03120</name>
</gene>
<feature type="domain" description="Pyridoxamine kinase/Phosphomethylpyrimidine kinase" evidence="6">
    <location>
        <begin position="80"/>
        <end position="258"/>
    </location>
</feature>
<keyword evidence="5" id="KW-0067">ATP-binding</keyword>
<evidence type="ECO:0000256" key="1">
    <source>
        <dbReference type="ARBA" id="ARBA00012104"/>
    </source>
</evidence>
<accession>A0ABW4J563</accession>
<dbReference type="InterPro" id="IPR004625">
    <property type="entry name" value="PyrdxlKinase"/>
</dbReference>
<evidence type="ECO:0000256" key="2">
    <source>
        <dbReference type="ARBA" id="ARBA00022679"/>
    </source>
</evidence>
<evidence type="ECO:0000313" key="7">
    <source>
        <dbReference type="EMBL" id="MFD1671085.1"/>
    </source>
</evidence>
<dbReference type="PANTHER" id="PTHR10534:SF2">
    <property type="entry name" value="PYRIDOXAL KINASE"/>
    <property type="match status" value="1"/>
</dbReference>
<comment type="caution">
    <text evidence="7">The sequence shown here is derived from an EMBL/GenBank/DDBJ whole genome shotgun (WGS) entry which is preliminary data.</text>
</comment>
<evidence type="ECO:0000313" key="8">
    <source>
        <dbReference type="Proteomes" id="UP001597267"/>
    </source>
</evidence>
<reference evidence="8" key="1">
    <citation type="journal article" date="2019" name="Int. J. Syst. Evol. Microbiol.">
        <title>The Global Catalogue of Microorganisms (GCM) 10K type strain sequencing project: providing services to taxonomists for standard genome sequencing and annotation.</title>
        <authorList>
            <consortium name="The Broad Institute Genomics Platform"/>
            <consortium name="The Broad Institute Genome Sequencing Center for Infectious Disease"/>
            <person name="Wu L."/>
            <person name="Ma J."/>
        </authorList>
    </citation>
    <scope>NUCLEOTIDE SEQUENCE [LARGE SCALE GENOMIC DNA]</scope>
    <source>
        <strain evidence="8">CCM 8896</strain>
    </source>
</reference>
<evidence type="ECO:0000256" key="4">
    <source>
        <dbReference type="ARBA" id="ARBA00022777"/>
    </source>
</evidence>
<proteinExistence type="predicted"/>
<dbReference type="Pfam" id="PF08543">
    <property type="entry name" value="Phos_pyr_kin"/>
    <property type="match status" value="1"/>
</dbReference>
<evidence type="ECO:0000256" key="5">
    <source>
        <dbReference type="ARBA" id="ARBA00022840"/>
    </source>
</evidence>